<evidence type="ECO:0000313" key="3">
    <source>
        <dbReference type="Proteomes" id="UP000772434"/>
    </source>
</evidence>
<evidence type="ECO:0000256" key="1">
    <source>
        <dbReference type="SAM" id="SignalP"/>
    </source>
</evidence>
<gene>
    <name evidence="2" type="ORF">BDP27DRAFT_1427097</name>
</gene>
<protein>
    <submittedName>
        <fullName evidence="2">Uncharacterized protein</fullName>
    </submittedName>
</protein>
<feature type="chain" id="PRO_5040204169" evidence="1">
    <location>
        <begin position="20"/>
        <end position="332"/>
    </location>
</feature>
<reference evidence="2" key="1">
    <citation type="submission" date="2020-11" db="EMBL/GenBank/DDBJ databases">
        <authorList>
            <consortium name="DOE Joint Genome Institute"/>
            <person name="Ahrendt S."/>
            <person name="Riley R."/>
            <person name="Andreopoulos W."/>
            <person name="Labutti K."/>
            <person name="Pangilinan J."/>
            <person name="Ruiz-Duenas F.J."/>
            <person name="Barrasa J.M."/>
            <person name="Sanchez-Garcia M."/>
            <person name="Camarero S."/>
            <person name="Miyauchi S."/>
            <person name="Serrano A."/>
            <person name="Linde D."/>
            <person name="Babiker R."/>
            <person name="Drula E."/>
            <person name="Ayuso-Fernandez I."/>
            <person name="Pacheco R."/>
            <person name="Padilla G."/>
            <person name="Ferreira P."/>
            <person name="Barriuso J."/>
            <person name="Kellner H."/>
            <person name="Castanera R."/>
            <person name="Alfaro M."/>
            <person name="Ramirez L."/>
            <person name="Pisabarro A.G."/>
            <person name="Kuo A."/>
            <person name="Tritt A."/>
            <person name="Lipzen A."/>
            <person name="He G."/>
            <person name="Yan M."/>
            <person name="Ng V."/>
            <person name="Cullen D."/>
            <person name="Martin F."/>
            <person name="Rosso M.-N."/>
            <person name="Henrissat B."/>
            <person name="Hibbett D."/>
            <person name="Martinez A.T."/>
            <person name="Grigoriev I.V."/>
        </authorList>
    </citation>
    <scope>NUCLEOTIDE SEQUENCE</scope>
    <source>
        <strain evidence="2">AH 40177</strain>
    </source>
</reference>
<name>A0A9P5PJI6_9AGAR</name>
<keyword evidence="1" id="KW-0732">Signal</keyword>
<keyword evidence="3" id="KW-1185">Reference proteome</keyword>
<proteinExistence type="predicted"/>
<dbReference type="EMBL" id="JADNRY010000151">
    <property type="protein sequence ID" value="KAF9063205.1"/>
    <property type="molecule type" value="Genomic_DNA"/>
</dbReference>
<sequence length="332" mass="36076">MRSALLLALIASSMLVVFSQPVKREAHTLPVPTMTFLAPETGEARFEAFENEVPNTYSRFINDALNMKGTKWTYEGSFLRDRKFTVLKLTGGPHCPMNVPCYARRARGAVIPGSKRPANPTMMDYIGLTTGLTQANGTAVCAGVFPPKVREHIPSGAEWELLRTEFNEMSIPGVPKTGLLPFTVPFLAVPTVKFLNIADGQPLNPEGHAAPSLKTVMTTRLNEILYLAGPDTVTYHGKPVWPGSEPVYFEYIGGDVRCTFWAPCYGWAGKAAYVKPGHKKTNRRLLYGRRKANITADRGTGIGIYCGISWGFQSGPGGGDAASSLGTSDETV</sequence>
<dbReference type="Proteomes" id="UP000772434">
    <property type="component" value="Unassembled WGS sequence"/>
</dbReference>
<comment type="caution">
    <text evidence="2">The sequence shown here is derived from an EMBL/GenBank/DDBJ whole genome shotgun (WGS) entry which is preliminary data.</text>
</comment>
<organism evidence="2 3">
    <name type="scientific">Rhodocollybia butyracea</name>
    <dbReference type="NCBI Taxonomy" id="206335"/>
    <lineage>
        <taxon>Eukaryota</taxon>
        <taxon>Fungi</taxon>
        <taxon>Dikarya</taxon>
        <taxon>Basidiomycota</taxon>
        <taxon>Agaricomycotina</taxon>
        <taxon>Agaricomycetes</taxon>
        <taxon>Agaricomycetidae</taxon>
        <taxon>Agaricales</taxon>
        <taxon>Marasmiineae</taxon>
        <taxon>Omphalotaceae</taxon>
        <taxon>Rhodocollybia</taxon>
    </lineage>
</organism>
<accession>A0A9P5PJI6</accession>
<feature type="signal peptide" evidence="1">
    <location>
        <begin position="1"/>
        <end position="19"/>
    </location>
</feature>
<dbReference type="AlphaFoldDB" id="A0A9P5PJI6"/>
<evidence type="ECO:0000313" key="2">
    <source>
        <dbReference type="EMBL" id="KAF9063205.1"/>
    </source>
</evidence>